<organism evidence="1 2">
    <name type="scientific">Candidatus Giovannonibacteria bacterium GW2011_GWB1_47_6b</name>
    <dbReference type="NCBI Taxonomy" id="1618655"/>
    <lineage>
        <taxon>Bacteria</taxon>
        <taxon>Candidatus Giovannoniibacteriota</taxon>
    </lineage>
</organism>
<proteinExistence type="predicted"/>
<dbReference type="PATRIC" id="fig|1618655.3.peg.3"/>
<gene>
    <name evidence="1" type="ORF">UY02_C0001G0003</name>
</gene>
<dbReference type="EMBL" id="LCOK01000001">
    <property type="protein sequence ID" value="KKU77485.1"/>
    <property type="molecule type" value="Genomic_DNA"/>
</dbReference>
<sequence length="66" mass="6923">MNKKTLLTIIIILAVALLVFLLSGSPAVTPAPAEDSTAVITQDLEGLDLGDLETEFQAVNADLNTL</sequence>
<dbReference type="Proteomes" id="UP000034682">
    <property type="component" value="Unassembled WGS sequence"/>
</dbReference>
<reference evidence="1 2" key="1">
    <citation type="journal article" date="2015" name="Nature">
        <title>rRNA introns, odd ribosomes, and small enigmatic genomes across a large radiation of phyla.</title>
        <authorList>
            <person name="Brown C.T."/>
            <person name="Hug L.A."/>
            <person name="Thomas B.C."/>
            <person name="Sharon I."/>
            <person name="Castelle C.J."/>
            <person name="Singh A."/>
            <person name="Wilkins M.J."/>
            <person name="Williams K.H."/>
            <person name="Banfield J.F."/>
        </authorList>
    </citation>
    <scope>NUCLEOTIDE SEQUENCE [LARGE SCALE GENOMIC DNA]</scope>
</reference>
<comment type="caution">
    <text evidence="1">The sequence shown here is derived from an EMBL/GenBank/DDBJ whole genome shotgun (WGS) entry which is preliminary data.</text>
</comment>
<name>A0A0G1W5A4_9BACT</name>
<evidence type="ECO:0000313" key="1">
    <source>
        <dbReference type="EMBL" id="KKU77485.1"/>
    </source>
</evidence>
<dbReference type="AlphaFoldDB" id="A0A0G1W5A4"/>
<protein>
    <submittedName>
        <fullName evidence="1">Uncharacterized protein</fullName>
    </submittedName>
</protein>
<evidence type="ECO:0000313" key="2">
    <source>
        <dbReference type="Proteomes" id="UP000034682"/>
    </source>
</evidence>
<accession>A0A0G1W5A4</accession>